<organism evidence="3 4">
    <name type="scientific">Fusobacterium ulcerans 12-1B</name>
    <dbReference type="NCBI Taxonomy" id="457404"/>
    <lineage>
        <taxon>Bacteria</taxon>
        <taxon>Fusobacteriati</taxon>
        <taxon>Fusobacteriota</taxon>
        <taxon>Fusobacteriia</taxon>
        <taxon>Fusobacteriales</taxon>
        <taxon>Fusobacteriaceae</taxon>
        <taxon>Fusobacterium</taxon>
    </lineage>
</organism>
<dbReference type="Pfam" id="PF00534">
    <property type="entry name" value="Glycos_transf_1"/>
    <property type="match status" value="1"/>
</dbReference>
<sequence length="395" mass="46584">MKKKVIFRSGSLRMGGLERVLIEVLQTIDKEKFDIYLVIDDDCGKENIFEKDIPKDIPYFFLKPEKLIRETEKYKEKKKNIFYKLMYNLMMEKENKVMYRNMQKILKDIGEIDVIVDFDAGASKYIEKLDIKKKIVWIHNSIPNLKKKEGKIKRFGKRLEKYDRVVAICDEMKEEIENIYPNLKGKVSRIYNPFNFERIEKLMEDESELTKEQKKMLDEDYCIAIARLDNIQKDFLTLIRAYKFVKESGIQDKLYIIGDGPSKEEIISEIKKLSLEENIKLIGLSKNPYIWLKNSELFVHSSKYEGLPTVLIEALICNKMIISSNCPTGPKEILKNESCGKLFEVGNIKELGDYLIGFLANKNNRELYEKNVILRKEEFNKNKVIKEYEKLIEEI</sequence>
<evidence type="ECO:0000313" key="4">
    <source>
        <dbReference type="Proteomes" id="UP000003233"/>
    </source>
</evidence>
<protein>
    <recommendedName>
        <fullName evidence="2">Glycosyl transferase family 1 domain-containing protein</fullName>
    </recommendedName>
</protein>
<name>H1PR10_9FUSO</name>
<dbReference type="PANTHER" id="PTHR46401">
    <property type="entry name" value="GLYCOSYLTRANSFERASE WBBK-RELATED"/>
    <property type="match status" value="1"/>
</dbReference>
<dbReference type="HOGENOM" id="CLU_009583_0_0_0"/>
<accession>H1PR10</accession>
<evidence type="ECO:0000313" key="3">
    <source>
        <dbReference type="EMBL" id="EHO82823.1"/>
    </source>
</evidence>
<dbReference type="EMBL" id="AGWJ02000002">
    <property type="protein sequence ID" value="EHO82823.1"/>
    <property type="molecule type" value="Genomic_DNA"/>
</dbReference>
<dbReference type="CDD" id="cd03811">
    <property type="entry name" value="GT4_GT28_WabH-like"/>
    <property type="match status" value="1"/>
</dbReference>
<dbReference type="PANTHER" id="PTHR46401:SF2">
    <property type="entry name" value="GLYCOSYLTRANSFERASE WBBK-RELATED"/>
    <property type="match status" value="1"/>
</dbReference>
<dbReference type="InterPro" id="IPR001296">
    <property type="entry name" value="Glyco_trans_1"/>
</dbReference>
<evidence type="ECO:0000256" key="1">
    <source>
        <dbReference type="ARBA" id="ARBA00022679"/>
    </source>
</evidence>
<dbReference type="RefSeq" id="WP_008696270.1">
    <property type="nucleotide sequence ID" value="NZ_KE161007.1"/>
</dbReference>
<dbReference type="Gene3D" id="3.40.50.2000">
    <property type="entry name" value="Glycogen Phosphorylase B"/>
    <property type="match status" value="2"/>
</dbReference>
<evidence type="ECO:0000259" key="2">
    <source>
        <dbReference type="Pfam" id="PF00534"/>
    </source>
</evidence>
<feature type="domain" description="Glycosyl transferase family 1" evidence="2">
    <location>
        <begin position="209"/>
        <end position="371"/>
    </location>
</feature>
<dbReference type="SUPFAM" id="SSF53756">
    <property type="entry name" value="UDP-Glycosyltransferase/glycogen phosphorylase"/>
    <property type="match status" value="1"/>
</dbReference>
<keyword evidence="4" id="KW-1185">Reference proteome</keyword>
<dbReference type="PATRIC" id="fig|457404.5.peg.414"/>
<reference evidence="3 4" key="1">
    <citation type="submission" date="2012-07" db="EMBL/GenBank/DDBJ databases">
        <title>The Genome Sequence of Fusobacterium ulcerans 12_1B.</title>
        <authorList>
            <consortium name="The Broad Institute Genome Sequencing Platform"/>
            <person name="Earl A."/>
            <person name="Ward D."/>
            <person name="Feldgarden M."/>
            <person name="Gevers D."/>
            <person name="Strauss J."/>
            <person name="Ambrose C.E."/>
            <person name="Allen-Vercoe E."/>
            <person name="Walker B."/>
            <person name="Young S.K."/>
            <person name="Zeng Q."/>
            <person name="Gargeya S."/>
            <person name="Fitzgerald M."/>
            <person name="Haas B."/>
            <person name="Abouelleil A."/>
            <person name="Alvarado L."/>
            <person name="Arachchi H.M."/>
            <person name="Berlin A.M."/>
            <person name="Chapman S.B."/>
            <person name="Goldberg J."/>
            <person name="Griggs A."/>
            <person name="Gujja S."/>
            <person name="Hansen M."/>
            <person name="Howarth C."/>
            <person name="Imamovic A."/>
            <person name="Larimer J."/>
            <person name="McCowen C."/>
            <person name="Montmayeur A."/>
            <person name="Murphy C."/>
            <person name="Neiman D."/>
            <person name="Pearson M."/>
            <person name="Priest M."/>
            <person name="Roberts A."/>
            <person name="Saif S."/>
            <person name="Shea T."/>
            <person name="Sisk P."/>
            <person name="Sykes S."/>
            <person name="Wortman J."/>
            <person name="Nusbaum C."/>
            <person name="Birren B."/>
        </authorList>
    </citation>
    <scope>NUCLEOTIDE SEQUENCE [LARGE SCALE GENOMIC DNA]</scope>
    <source>
        <strain evidence="3 4">12_1B</strain>
    </source>
</reference>
<dbReference type="GO" id="GO:0009103">
    <property type="term" value="P:lipopolysaccharide biosynthetic process"/>
    <property type="evidence" value="ECO:0007669"/>
    <property type="project" value="TreeGrafter"/>
</dbReference>
<proteinExistence type="predicted"/>
<comment type="caution">
    <text evidence="3">The sequence shown here is derived from an EMBL/GenBank/DDBJ whole genome shotgun (WGS) entry which is preliminary data.</text>
</comment>
<dbReference type="BioCyc" id="FSP457404-HMP:GTSQ-855-MONOMER"/>
<dbReference type="GO" id="GO:0016757">
    <property type="term" value="F:glycosyltransferase activity"/>
    <property type="evidence" value="ECO:0007669"/>
    <property type="project" value="InterPro"/>
</dbReference>
<dbReference type="Proteomes" id="UP000003233">
    <property type="component" value="Unassembled WGS sequence"/>
</dbReference>
<dbReference type="AlphaFoldDB" id="H1PR10"/>
<gene>
    <name evidence="3" type="ORF">HMPREF0402_00853</name>
</gene>
<keyword evidence="1" id="KW-0808">Transferase</keyword>